<proteinExistence type="predicted"/>
<reference evidence="1" key="1">
    <citation type="submission" date="2020-08" db="EMBL/GenBank/DDBJ databases">
        <title>Multicomponent nature underlies the extraordinary mechanical properties of spider dragline silk.</title>
        <authorList>
            <person name="Kono N."/>
            <person name="Nakamura H."/>
            <person name="Mori M."/>
            <person name="Yoshida Y."/>
            <person name="Ohtoshi R."/>
            <person name="Malay A.D."/>
            <person name="Moran D.A.P."/>
            <person name="Tomita M."/>
            <person name="Numata K."/>
            <person name="Arakawa K."/>
        </authorList>
    </citation>
    <scope>NUCLEOTIDE SEQUENCE</scope>
</reference>
<sequence length="162" mass="18501">MLHILISETSTGKHDLRNRRARAKVQRSADEETYVHTRKQKLLKKWRWQKRKNCYRVVLNVEIYTLTSELMILRTPSSIDIPISAGNISSNFLFRNRSLALEQRGLQDSFPTPPVPRRIFSVRDITTVSLTDRDIKNSLTPSYSTLADTFQRVGPAGAGCAV</sequence>
<organism evidence="1 2">
    <name type="scientific">Trichonephila inaurata madagascariensis</name>
    <dbReference type="NCBI Taxonomy" id="2747483"/>
    <lineage>
        <taxon>Eukaryota</taxon>
        <taxon>Metazoa</taxon>
        <taxon>Ecdysozoa</taxon>
        <taxon>Arthropoda</taxon>
        <taxon>Chelicerata</taxon>
        <taxon>Arachnida</taxon>
        <taxon>Araneae</taxon>
        <taxon>Araneomorphae</taxon>
        <taxon>Entelegynae</taxon>
        <taxon>Araneoidea</taxon>
        <taxon>Nephilidae</taxon>
        <taxon>Trichonephila</taxon>
        <taxon>Trichonephila inaurata</taxon>
    </lineage>
</organism>
<evidence type="ECO:0000313" key="2">
    <source>
        <dbReference type="Proteomes" id="UP000886998"/>
    </source>
</evidence>
<keyword evidence="2" id="KW-1185">Reference proteome</keyword>
<comment type="caution">
    <text evidence="1">The sequence shown here is derived from an EMBL/GenBank/DDBJ whole genome shotgun (WGS) entry which is preliminary data.</text>
</comment>
<accession>A0A8X6YNM8</accession>
<dbReference type="EMBL" id="BMAV01021839">
    <property type="protein sequence ID" value="GFY76330.1"/>
    <property type="molecule type" value="Genomic_DNA"/>
</dbReference>
<protein>
    <submittedName>
        <fullName evidence="1">Uncharacterized protein</fullName>
    </submittedName>
</protein>
<dbReference type="Proteomes" id="UP000886998">
    <property type="component" value="Unassembled WGS sequence"/>
</dbReference>
<gene>
    <name evidence="1" type="ORF">TNIN_89561</name>
</gene>
<name>A0A8X6YNM8_9ARAC</name>
<evidence type="ECO:0000313" key="1">
    <source>
        <dbReference type="EMBL" id="GFY76330.1"/>
    </source>
</evidence>
<dbReference type="AlphaFoldDB" id="A0A8X6YNM8"/>